<comment type="caution">
    <text evidence="1">The sequence shown here is derived from an EMBL/GenBank/DDBJ whole genome shotgun (WGS) entry which is preliminary data.</text>
</comment>
<proteinExistence type="predicted"/>
<evidence type="ECO:0000313" key="2">
    <source>
        <dbReference type="Proteomes" id="UP001066276"/>
    </source>
</evidence>
<evidence type="ECO:0000313" key="1">
    <source>
        <dbReference type="EMBL" id="KAJ1142440.1"/>
    </source>
</evidence>
<gene>
    <name evidence="1" type="ORF">NDU88_008765</name>
</gene>
<name>A0AAV7QQW2_PLEWA</name>
<dbReference type="Proteomes" id="UP001066276">
    <property type="component" value="Chromosome 6"/>
</dbReference>
<dbReference type="EMBL" id="JANPWB010000010">
    <property type="protein sequence ID" value="KAJ1142440.1"/>
    <property type="molecule type" value="Genomic_DNA"/>
</dbReference>
<sequence>MLAQSLDPRWQVLSRGRVTLRECAVPRSLQTCWRDCWCALAVLSLGANARSPGAYERAGELAGVRSLYLPLARMRGPPEPTNVPESLLVRDRCNFPFRGKLVGSRMRVDGRGSLQGHIALKSGPPQEVKRRVAPVPGAGLPVLQSGTRRAAGQTHEVPSWRVERCSYQLRRAVYCGVASKKFPRGAILDGCRWRRSVESSRAPSAVLQKGVHESAICFLSAAVQR</sequence>
<dbReference type="AlphaFoldDB" id="A0AAV7QQW2"/>
<organism evidence="1 2">
    <name type="scientific">Pleurodeles waltl</name>
    <name type="common">Iberian ribbed newt</name>
    <dbReference type="NCBI Taxonomy" id="8319"/>
    <lineage>
        <taxon>Eukaryota</taxon>
        <taxon>Metazoa</taxon>
        <taxon>Chordata</taxon>
        <taxon>Craniata</taxon>
        <taxon>Vertebrata</taxon>
        <taxon>Euteleostomi</taxon>
        <taxon>Amphibia</taxon>
        <taxon>Batrachia</taxon>
        <taxon>Caudata</taxon>
        <taxon>Salamandroidea</taxon>
        <taxon>Salamandridae</taxon>
        <taxon>Pleurodelinae</taxon>
        <taxon>Pleurodeles</taxon>
    </lineage>
</organism>
<protein>
    <submittedName>
        <fullName evidence="1">Uncharacterized protein</fullName>
    </submittedName>
</protein>
<keyword evidence="2" id="KW-1185">Reference proteome</keyword>
<accession>A0AAV7QQW2</accession>
<reference evidence="1" key="1">
    <citation type="journal article" date="2022" name="bioRxiv">
        <title>Sequencing and chromosome-scale assembly of the giantPleurodeles waltlgenome.</title>
        <authorList>
            <person name="Brown T."/>
            <person name="Elewa A."/>
            <person name="Iarovenko S."/>
            <person name="Subramanian E."/>
            <person name="Araus A.J."/>
            <person name="Petzold A."/>
            <person name="Susuki M."/>
            <person name="Suzuki K.-i.T."/>
            <person name="Hayashi T."/>
            <person name="Toyoda A."/>
            <person name="Oliveira C."/>
            <person name="Osipova E."/>
            <person name="Leigh N.D."/>
            <person name="Simon A."/>
            <person name="Yun M.H."/>
        </authorList>
    </citation>
    <scope>NUCLEOTIDE SEQUENCE</scope>
    <source>
        <strain evidence="1">20211129_DDA</strain>
        <tissue evidence="1">Liver</tissue>
    </source>
</reference>